<reference evidence="2" key="2">
    <citation type="submission" date="2020-11" db="EMBL/GenBank/DDBJ databases">
        <authorList>
            <person name="McCartney M.A."/>
            <person name="Auch B."/>
            <person name="Kono T."/>
            <person name="Mallez S."/>
            <person name="Becker A."/>
            <person name="Gohl D.M."/>
            <person name="Silverstein K.A.T."/>
            <person name="Koren S."/>
            <person name="Bechman K.B."/>
            <person name="Herman A."/>
            <person name="Abrahante J.E."/>
            <person name="Garbe J."/>
        </authorList>
    </citation>
    <scope>NUCLEOTIDE SEQUENCE</scope>
    <source>
        <strain evidence="2">Duluth1</strain>
        <tissue evidence="2">Whole animal</tissue>
    </source>
</reference>
<evidence type="ECO:0000313" key="2">
    <source>
        <dbReference type="EMBL" id="KAH3722359.1"/>
    </source>
</evidence>
<dbReference type="Proteomes" id="UP000828390">
    <property type="component" value="Unassembled WGS sequence"/>
</dbReference>
<organism evidence="2 4">
    <name type="scientific">Dreissena polymorpha</name>
    <name type="common">Zebra mussel</name>
    <name type="synonym">Mytilus polymorpha</name>
    <dbReference type="NCBI Taxonomy" id="45954"/>
    <lineage>
        <taxon>Eukaryota</taxon>
        <taxon>Metazoa</taxon>
        <taxon>Spiralia</taxon>
        <taxon>Lophotrochozoa</taxon>
        <taxon>Mollusca</taxon>
        <taxon>Bivalvia</taxon>
        <taxon>Autobranchia</taxon>
        <taxon>Heteroconchia</taxon>
        <taxon>Euheterodonta</taxon>
        <taxon>Imparidentia</taxon>
        <taxon>Neoheterodontei</taxon>
        <taxon>Myida</taxon>
        <taxon>Dreissenoidea</taxon>
        <taxon>Dreissenidae</taxon>
        <taxon>Dreissena</taxon>
    </lineage>
</organism>
<reference evidence="2" key="1">
    <citation type="journal article" date="2019" name="bioRxiv">
        <title>The Genome of the Zebra Mussel, Dreissena polymorpha: A Resource for Invasive Species Research.</title>
        <authorList>
            <person name="McCartney M.A."/>
            <person name="Auch B."/>
            <person name="Kono T."/>
            <person name="Mallez S."/>
            <person name="Zhang Y."/>
            <person name="Obille A."/>
            <person name="Becker A."/>
            <person name="Abrahante J.E."/>
            <person name="Garbe J."/>
            <person name="Badalamenti J.P."/>
            <person name="Herman A."/>
            <person name="Mangelson H."/>
            <person name="Liachko I."/>
            <person name="Sullivan S."/>
            <person name="Sone E.D."/>
            <person name="Koren S."/>
            <person name="Silverstein K.A.T."/>
            <person name="Beckman K.B."/>
            <person name="Gohl D.M."/>
        </authorList>
    </citation>
    <scope>NUCLEOTIDE SEQUENCE</scope>
    <source>
        <strain evidence="2">Duluth1</strain>
        <tissue evidence="2">Whole animal</tissue>
    </source>
</reference>
<evidence type="ECO:0000313" key="4">
    <source>
        <dbReference type="Proteomes" id="UP000828390"/>
    </source>
</evidence>
<evidence type="ECO:0000256" key="1">
    <source>
        <dbReference type="SAM" id="MobiDB-lite"/>
    </source>
</evidence>
<proteinExistence type="predicted"/>
<name>A0A9D4HLV4_DREPO</name>
<evidence type="ECO:0000313" key="3">
    <source>
        <dbReference type="EMBL" id="KAH3722379.1"/>
    </source>
</evidence>
<accession>A0A9D4HLV4</accession>
<dbReference type="EMBL" id="JAIWYP010000013">
    <property type="protein sequence ID" value="KAH3722359.1"/>
    <property type="molecule type" value="Genomic_DNA"/>
</dbReference>
<protein>
    <submittedName>
        <fullName evidence="2">Uncharacterized protein</fullName>
    </submittedName>
</protein>
<feature type="region of interest" description="Disordered" evidence="1">
    <location>
        <begin position="1"/>
        <end position="52"/>
    </location>
</feature>
<sequence length="52" mass="6107">MVGGQALDVPSMHIRRSQRGRIPNDVYIPDSKQVTKQRYRRKLSVQVSRRNQ</sequence>
<keyword evidence="4" id="KW-1185">Reference proteome</keyword>
<dbReference type="EMBL" id="JAIWYP010000013">
    <property type="protein sequence ID" value="KAH3722379.1"/>
    <property type="molecule type" value="Genomic_DNA"/>
</dbReference>
<comment type="caution">
    <text evidence="2">The sequence shown here is derived from an EMBL/GenBank/DDBJ whole genome shotgun (WGS) entry which is preliminary data.</text>
</comment>
<gene>
    <name evidence="2" type="ORF">DPMN_065317</name>
    <name evidence="3" type="ORF">DPMN_065337</name>
</gene>
<dbReference type="AlphaFoldDB" id="A0A9D4HLV4"/>